<name>A0A414S2W6_9FIRM</name>
<accession>A0A414S2W6</accession>
<evidence type="ECO:0008006" key="3">
    <source>
        <dbReference type="Google" id="ProtNLM"/>
    </source>
</evidence>
<dbReference type="EMBL" id="QRHW01000007">
    <property type="protein sequence ID" value="RHG09493.1"/>
    <property type="molecule type" value="Genomic_DNA"/>
</dbReference>
<evidence type="ECO:0000313" key="2">
    <source>
        <dbReference type="Proteomes" id="UP000284112"/>
    </source>
</evidence>
<evidence type="ECO:0000313" key="1">
    <source>
        <dbReference type="EMBL" id="RHG09493.1"/>
    </source>
</evidence>
<dbReference type="Proteomes" id="UP000284112">
    <property type="component" value="Unassembled WGS sequence"/>
</dbReference>
<dbReference type="AlphaFoldDB" id="A0A414S2W6"/>
<dbReference type="Gene3D" id="3.20.20.370">
    <property type="entry name" value="Glycoside hydrolase/deacetylase"/>
    <property type="match status" value="1"/>
</dbReference>
<gene>
    <name evidence="1" type="ORF">DW641_05915</name>
</gene>
<proteinExistence type="predicted"/>
<dbReference type="GO" id="GO:0005975">
    <property type="term" value="P:carbohydrate metabolic process"/>
    <property type="evidence" value="ECO:0007669"/>
    <property type="project" value="InterPro"/>
</dbReference>
<sequence>MKAEKIIRLRMQNSIFCRRIPVVQGDTARTFRFILEDITLDGTEHARIYARKPSGAEIYDECDVIGSNEVIFTPETEQIFIETGIIPAEIRVAKGEKLITSYSFEFEVRQSAMRTGDIPSSDEFNALERAIEEAKGLHEPEFTEAGKRENIVSGETMQILFGKIKKWFTDLGALIIKIGNKDISSIGDGTVTGAITDLDKRNTKNTSDIDIERKRIDNIAKLPDGSTTGDAELTDIRVGADGTTYDTAGEAVRQQINEIDKKYETETSSLKEDVTYLCNYKKYNYLRNYRSVHTWKHNGITFALQDDGSYDVSGTAAEDALFNFVLNTENMPDWIRNGEWIEIKNSSKIVNLVLWYYDENMKYITGPEIPGNYYSEVPNNAESVILRLKVKKGESVNENVKVAIFRNIKGKRLIANSDNAVLMEDVKDTIHINKAVGQGTLKIGNSNIFEITEENKTGNGVTYEYDSVAGDIKVSSAGATADGTEAVFTAQKSGSVPCHFAFKAPKKMWLTFQSNPNEWMSFDSGVMYQIYRNGKMIGYERGLGYSFLANKGDEYGFRIIVTKGWSGNIIFKPQLNIGKEALDYEVCCTESYKEKEVPDDILVGNMVSIINTECTYELAYETKEVKEKKDTKRKGMISFIDDDTTSCKYVKDYHDIFEGTGVCGTYAVMTRRMTDGGTDPEDSSYHYRYDDEGKLLELLKTYEMEGFGMVLHCYWQNDTHESTRYFNVATRDIQKCRENMLRGLREYRELGFQNADLWVTPYGVQDTEIQNLAKELGLECLISMSNNTIISEDYRNRWCIPRYSISTTSDQDYLKEQMRTAVEKGGWINIVTHANSWKSADYEMMKNKVREIIAYAKEIGLEIGTFGKCYNEWKSALYEKEA</sequence>
<reference evidence="1 2" key="1">
    <citation type="submission" date="2018-08" db="EMBL/GenBank/DDBJ databases">
        <title>A genome reference for cultivated species of the human gut microbiota.</title>
        <authorList>
            <person name="Zou Y."/>
            <person name="Xue W."/>
            <person name="Luo G."/>
        </authorList>
    </citation>
    <scope>NUCLEOTIDE SEQUENCE [LARGE SCALE GENOMIC DNA]</scope>
    <source>
        <strain evidence="1 2">AM23-13</strain>
    </source>
</reference>
<dbReference type="SUPFAM" id="SSF88713">
    <property type="entry name" value="Glycoside hydrolase/deacetylase"/>
    <property type="match status" value="1"/>
</dbReference>
<organism evidence="1 2">
    <name type="scientific">Dorea longicatena</name>
    <dbReference type="NCBI Taxonomy" id="88431"/>
    <lineage>
        <taxon>Bacteria</taxon>
        <taxon>Bacillati</taxon>
        <taxon>Bacillota</taxon>
        <taxon>Clostridia</taxon>
        <taxon>Lachnospirales</taxon>
        <taxon>Lachnospiraceae</taxon>
        <taxon>Dorea</taxon>
    </lineage>
</organism>
<protein>
    <recommendedName>
        <fullName evidence="3">DUF2479 domain-containing protein</fullName>
    </recommendedName>
</protein>
<comment type="caution">
    <text evidence="1">The sequence shown here is derived from an EMBL/GenBank/DDBJ whole genome shotgun (WGS) entry which is preliminary data.</text>
</comment>
<dbReference type="InterPro" id="IPR011330">
    <property type="entry name" value="Glyco_hydro/deAcase_b/a-brl"/>
</dbReference>